<dbReference type="AlphaFoldDB" id="F6TQ29"/>
<proteinExistence type="predicted"/>
<dbReference type="Ensembl" id="ENSCINT00000005565.3">
    <property type="protein sequence ID" value="ENSCINP00000005565.3"/>
    <property type="gene ID" value="ENSCING00000011988.2"/>
</dbReference>
<dbReference type="InParanoid" id="F6TQ29"/>
<evidence type="ECO:0000313" key="2">
    <source>
        <dbReference type="Proteomes" id="UP000008144"/>
    </source>
</evidence>
<sequence>MGESCRTDIVKRENELMIEKKCHNTKACFSQTDVVNEFQCYSGLSYRNKLHVCLFCCSTDRCNNMIEMPSSP</sequence>
<reference evidence="1" key="2">
    <citation type="journal article" date="2008" name="Genome Biol.">
        <title>Improved genome assembly and evidence-based global gene model set for the chordate Ciona intestinalis: new insight into intron and operon populations.</title>
        <authorList>
            <person name="Satou Y."/>
            <person name="Mineta K."/>
            <person name="Ogasawara M."/>
            <person name="Sasakura Y."/>
            <person name="Shoguchi E."/>
            <person name="Ueno K."/>
            <person name="Yamada L."/>
            <person name="Matsumoto J."/>
            <person name="Wasserscheid J."/>
            <person name="Dewar K."/>
            <person name="Wiley G.B."/>
            <person name="Macmil S.L."/>
            <person name="Roe B.A."/>
            <person name="Zeller R.W."/>
            <person name="Hastings K.E."/>
            <person name="Lemaire P."/>
            <person name="Lindquist E."/>
            <person name="Endo T."/>
            <person name="Hotta K."/>
            <person name="Inaba K."/>
        </authorList>
    </citation>
    <scope>NUCLEOTIDE SEQUENCE [LARGE SCALE GENOMIC DNA]</scope>
    <source>
        <strain evidence="1">wild type</strain>
    </source>
</reference>
<dbReference type="EMBL" id="EAAA01002391">
    <property type="status" value="NOT_ANNOTATED_CDS"/>
    <property type="molecule type" value="Genomic_DNA"/>
</dbReference>
<protein>
    <recommendedName>
        <fullName evidence="3">UPAR/Ly6 domain-containing protein</fullName>
    </recommendedName>
</protein>
<dbReference type="Proteomes" id="UP000008144">
    <property type="component" value="Chromosome 7"/>
</dbReference>
<name>F6TQ29_CIOIN</name>
<reference evidence="1" key="4">
    <citation type="submission" date="2025-09" db="UniProtKB">
        <authorList>
            <consortium name="Ensembl"/>
        </authorList>
    </citation>
    <scope>IDENTIFICATION</scope>
</reference>
<organism evidence="1 2">
    <name type="scientific">Ciona intestinalis</name>
    <name type="common">Transparent sea squirt</name>
    <name type="synonym">Ascidia intestinalis</name>
    <dbReference type="NCBI Taxonomy" id="7719"/>
    <lineage>
        <taxon>Eukaryota</taxon>
        <taxon>Metazoa</taxon>
        <taxon>Chordata</taxon>
        <taxon>Tunicata</taxon>
        <taxon>Ascidiacea</taxon>
        <taxon>Phlebobranchia</taxon>
        <taxon>Cionidae</taxon>
        <taxon>Ciona</taxon>
    </lineage>
</organism>
<evidence type="ECO:0008006" key="3">
    <source>
        <dbReference type="Google" id="ProtNLM"/>
    </source>
</evidence>
<accession>F6TQ29</accession>
<reference evidence="2" key="1">
    <citation type="journal article" date="2002" name="Science">
        <title>The draft genome of Ciona intestinalis: insights into chordate and vertebrate origins.</title>
        <authorList>
            <person name="Dehal P."/>
            <person name="Satou Y."/>
            <person name="Campbell R.K."/>
            <person name="Chapman J."/>
            <person name="Degnan B."/>
            <person name="De Tomaso A."/>
            <person name="Davidson B."/>
            <person name="Di Gregorio A."/>
            <person name="Gelpke M."/>
            <person name="Goodstein D.M."/>
            <person name="Harafuji N."/>
            <person name="Hastings K.E."/>
            <person name="Ho I."/>
            <person name="Hotta K."/>
            <person name="Huang W."/>
            <person name="Kawashima T."/>
            <person name="Lemaire P."/>
            <person name="Martinez D."/>
            <person name="Meinertzhagen I.A."/>
            <person name="Necula S."/>
            <person name="Nonaka M."/>
            <person name="Putnam N."/>
            <person name="Rash S."/>
            <person name="Saiga H."/>
            <person name="Satake M."/>
            <person name="Terry A."/>
            <person name="Yamada L."/>
            <person name="Wang H.G."/>
            <person name="Awazu S."/>
            <person name="Azumi K."/>
            <person name="Boore J."/>
            <person name="Branno M."/>
            <person name="Chin-Bow S."/>
            <person name="DeSantis R."/>
            <person name="Doyle S."/>
            <person name="Francino P."/>
            <person name="Keys D.N."/>
            <person name="Haga S."/>
            <person name="Hayashi H."/>
            <person name="Hino K."/>
            <person name="Imai K.S."/>
            <person name="Inaba K."/>
            <person name="Kano S."/>
            <person name="Kobayashi K."/>
            <person name="Kobayashi M."/>
            <person name="Lee B.I."/>
            <person name="Makabe K.W."/>
            <person name="Manohar C."/>
            <person name="Matassi G."/>
            <person name="Medina M."/>
            <person name="Mochizuki Y."/>
            <person name="Mount S."/>
            <person name="Morishita T."/>
            <person name="Miura S."/>
            <person name="Nakayama A."/>
            <person name="Nishizaka S."/>
            <person name="Nomoto H."/>
            <person name="Ohta F."/>
            <person name="Oishi K."/>
            <person name="Rigoutsos I."/>
            <person name="Sano M."/>
            <person name="Sasaki A."/>
            <person name="Sasakura Y."/>
            <person name="Shoguchi E."/>
            <person name="Shin-i T."/>
            <person name="Spagnuolo A."/>
            <person name="Stainier D."/>
            <person name="Suzuki M.M."/>
            <person name="Tassy O."/>
            <person name="Takatori N."/>
            <person name="Tokuoka M."/>
            <person name="Yagi K."/>
            <person name="Yoshizaki F."/>
            <person name="Wada S."/>
            <person name="Zhang C."/>
            <person name="Hyatt P.D."/>
            <person name="Larimer F."/>
            <person name="Detter C."/>
            <person name="Doggett N."/>
            <person name="Glavina T."/>
            <person name="Hawkins T."/>
            <person name="Richardson P."/>
            <person name="Lucas S."/>
            <person name="Kohara Y."/>
            <person name="Levine M."/>
            <person name="Satoh N."/>
            <person name="Rokhsar D.S."/>
        </authorList>
    </citation>
    <scope>NUCLEOTIDE SEQUENCE [LARGE SCALE GENOMIC DNA]</scope>
</reference>
<dbReference type="HOGENOM" id="CLU_2721485_0_0_1"/>
<reference evidence="1" key="3">
    <citation type="submission" date="2025-08" db="UniProtKB">
        <authorList>
            <consortium name="Ensembl"/>
        </authorList>
    </citation>
    <scope>IDENTIFICATION</scope>
</reference>
<keyword evidence="2" id="KW-1185">Reference proteome</keyword>
<evidence type="ECO:0000313" key="1">
    <source>
        <dbReference type="Ensembl" id="ENSCINP00000005565.3"/>
    </source>
</evidence>